<protein>
    <submittedName>
        <fullName evidence="2">Uncharacterized protein</fullName>
    </submittedName>
</protein>
<dbReference type="Proteomes" id="UP000887581">
    <property type="component" value="Unplaced"/>
</dbReference>
<accession>A0A915PPP2</accession>
<keyword evidence="1" id="KW-1185">Reference proteome</keyword>
<reference evidence="2" key="1">
    <citation type="submission" date="2022-11" db="UniProtKB">
        <authorList>
            <consortium name="WormBaseParasite"/>
        </authorList>
    </citation>
    <scope>IDENTIFICATION</scope>
</reference>
<proteinExistence type="predicted"/>
<organism evidence="1 2">
    <name type="scientific">Setaria digitata</name>
    <dbReference type="NCBI Taxonomy" id="48799"/>
    <lineage>
        <taxon>Eukaryota</taxon>
        <taxon>Metazoa</taxon>
        <taxon>Ecdysozoa</taxon>
        <taxon>Nematoda</taxon>
        <taxon>Chromadorea</taxon>
        <taxon>Rhabditida</taxon>
        <taxon>Spirurina</taxon>
        <taxon>Spiruromorpha</taxon>
        <taxon>Filarioidea</taxon>
        <taxon>Setariidae</taxon>
        <taxon>Setaria</taxon>
    </lineage>
</organism>
<dbReference type="WBParaSite" id="sdigi.contig3.g455.t1">
    <property type="protein sequence ID" value="sdigi.contig3.g455.t1"/>
    <property type="gene ID" value="sdigi.contig3.g455"/>
</dbReference>
<evidence type="ECO:0000313" key="2">
    <source>
        <dbReference type="WBParaSite" id="sdigi.contig3.g455.t1"/>
    </source>
</evidence>
<evidence type="ECO:0000313" key="1">
    <source>
        <dbReference type="Proteomes" id="UP000887581"/>
    </source>
</evidence>
<dbReference type="AlphaFoldDB" id="A0A915PPP2"/>
<name>A0A915PPP2_9BILA</name>
<sequence length="60" mass="7242">MNHVSDCDEYYASESDHGSYELYVRRGKQTDMFENWRQHLAALKLLRESYALRDRSKSQR</sequence>